<feature type="domain" description="Fimbrial-type adhesion" evidence="1">
    <location>
        <begin position="32"/>
        <end position="180"/>
    </location>
</feature>
<dbReference type="Gene3D" id="2.60.40.1090">
    <property type="entry name" value="Fimbrial-type adhesion domain"/>
    <property type="match status" value="1"/>
</dbReference>
<protein>
    <submittedName>
        <fullName evidence="2">Pilin (Type 1 fimbria component protein)</fullName>
    </submittedName>
</protein>
<reference evidence="2 3" key="1">
    <citation type="submission" date="2016-09" db="EMBL/GenBank/DDBJ databases">
        <authorList>
            <person name="Capua I."/>
            <person name="De Benedictis P."/>
            <person name="Joannis T."/>
            <person name="Lombin L.H."/>
            <person name="Cattoli G."/>
        </authorList>
    </citation>
    <scope>NUCLEOTIDE SEQUENCE [LARGE SCALE GENOMIC DNA]</scope>
    <source>
        <strain evidence="2 3">GB001</strain>
    </source>
</reference>
<dbReference type="PANTHER" id="PTHR33420:SF5">
    <property type="entry name" value="FIMBRIAL SUBUNIT"/>
    <property type="match status" value="1"/>
</dbReference>
<dbReference type="InterPro" id="IPR050263">
    <property type="entry name" value="Bact_Fimbrial_Adh_Pro"/>
</dbReference>
<dbReference type="GO" id="GO:0009289">
    <property type="term" value="C:pilus"/>
    <property type="evidence" value="ECO:0007669"/>
    <property type="project" value="InterPro"/>
</dbReference>
<dbReference type="GO" id="GO:0043709">
    <property type="term" value="P:cell adhesion involved in single-species biofilm formation"/>
    <property type="evidence" value="ECO:0007669"/>
    <property type="project" value="TreeGrafter"/>
</dbReference>
<evidence type="ECO:0000313" key="2">
    <source>
        <dbReference type="EMBL" id="SCM53167.1"/>
    </source>
</evidence>
<accession>A0A1C6Z1V0</accession>
<dbReference type="RefSeq" id="WP_072309117.1">
    <property type="nucleotide sequence ID" value="NZ_FMIQ01000051.1"/>
</dbReference>
<dbReference type="Proteomes" id="UP000094844">
    <property type="component" value="Unassembled WGS sequence"/>
</dbReference>
<gene>
    <name evidence="2" type="ORF">BN1044_02656</name>
</gene>
<name>A0A1C6Z1V0_HAFAL</name>
<organism evidence="2 3">
    <name type="scientific">Hafnia alvei</name>
    <dbReference type="NCBI Taxonomy" id="569"/>
    <lineage>
        <taxon>Bacteria</taxon>
        <taxon>Pseudomonadati</taxon>
        <taxon>Pseudomonadota</taxon>
        <taxon>Gammaproteobacteria</taxon>
        <taxon>Enterobacterales</taxon>
        <taxon>Hafniaceae</taxon>
        <taxon>Hafnia</taxon>
    </lineage>
</organism>
<dbReference type="AlphaFoldDB" id="A0A1C6Z1V0"/>
<dbReference type="PANTHER" id="PTHR33420">
    <property type="entry name" value="FIMBRIAL SUBUNIT ELFA-RELATED"/>
    <property type="match status" value="1"/>
</dbReference>
<dbReference type="EMBL" id="FMIQ01000051">
    <property type="protein sequence ID" value="SCM53167.1"/>
    <property type="molecule type" value="Genomic_DNA"/>
</dbReference>
<sequence length="180" mass="19157">MKNKWNIGFFILSSLLPYAGYANIVYNGSTPINIRGTILPSSCTIAKKSQAQSINLGSYANNTLTAVGKILTTRTLSISLTGCNDGIIGTVVTLTGDQDQDDNTLLALSNPEAEGTVKGLAIQIRDNADNTIPINSQSLQQKLVAGDSNVLTFKLAYKVTKLPVTVGDANSVLYLDLAYQ</sequence>
<dbReference type="OrthoDB" id="6572692at2"/>
<dbReference type="Pfam" id="PF00419">
    <property type="entry name" value="Fimbrial"/>
    <property type="match status" value="1"/>
</dbReference>
<dbReference type="InterPro" id="IPR000259">
    <property type="entry name" value="Adhesion_dom_fimbrial"/>
</dbReference>
<evidence type="ECO:0000259" key="1">
    <source>
        <dbReference type="Pfam" id="PF00419"/>
    </source>
</evidence>
<dbReference type="InterPro" id="IPR036937">
    <property type="entry name" value="Adhesion_dom_fimbrial_sf"/>
</dbReference>
<proteinExistence type="predicted"/>
<evidence type="ECO:0000313" key="3">
    <source>
        <dbReference type="Proteomes" id="UP000094844"/>
    </source>
</evidence>
<dbReference type="SUPFAM" id="SSF49401">
    <property type="entry name" value="Bacterial adhesins"/>
    <property type="match status" value="1"/>
</dbReference>
<dbReference type="InterPro" id="IPR008966">
    <property type="entry name" value="Adhesion_dom_sf"/>
</dbReference>